<dbReference type="PANTHER" id="PTHR21180">
    <property type="entry name" value="ENDONUCLEASE/EXONUCLEASE/PHOSPHATASE FAMILY DOMAIN-CONTAINING PROTEIN 1"/>
    <property type="match status" value="1"/>
</dbReference>
<evidence type="ECO:0000313" key="3">
    <source>
        <dbReference type="Proteomes" id="UP001597548"/>
    </source>
</evidence>
<dbReference type="EMBL" id="JBHUOS010000005">
    <property type="protein sequence ID" value="MFD2915429.1"/>
    <property type="molecule type" value="Genomic_DNA"/>
</dbReference>
<proteinExistence type="predicted"/>
<dbReference type="Proteomes" id="UP001597548">
    <property type="component" value="Unassembled WGS sequence"/>
</dbReference>
<dbReference type="InterPro" id="IPR010994">
    <property type="entry name" value="RuvA_2-like"/>
</dbReference>
<organism evidence="2 3">
    <name type="scientific">Psychroserpens luteus</name>
    <dbReference type="NCBI Taxonomy" id="1434066"/>
    <lineage>
        <taxon>Bacteria</taxon>
        <taxon>Pseudomonadati</taxon>
        <taxon>Bacteroidota</taxon>
        <taxon>Flavobacteriia</taxon>
        <taxon>Flavobacteriales</taxon>
        <taxon>Flavobacteriaceae</taxon>
        <taxon>Psychroserpens</taxon>
    </lineage>
</organism>
<name>A0ABW5ZR30_9FLAO</name>
<accession>A0ABW5ZR30</accession>
<dbReference type="Gene3D" id="1.10.150.280">
    <property type="entry name" value="AF1531-like domain"/>
    <property type="match status" value="1"/>
</dbReference>
<sequence length="292" mass="33808">MNFKSHFSFTKKQRSGIFLLLILILVFQCAYYFFNFSSEELDSDSQEVYQFQAEMDSLRIVKLEASKPVIFPFNPNYITDFKGYSLGMSNTEIDRLHAFRDTNKWVNTAKDFQKVTKVSDSLLAQISPYFKFPDWVTNPKPKTNYTNSYSNNSKPKTFAQKQDLNTATAAQLKRVYGIGEKLSERIVAYRVKYGDFVADVQLQEVYGLSPEVIERALNDFTVKTGKPITTINVNTATIDQLVTIKYIDYEIAYNIIEQRTLREGFKSFDELIKVKDFPTKKSEIIKLYLSID</sequence>
<comment type="caution">
    <text evidence="2">The sequence shown here is derived from an EMBL/GenBank/DDBJ whole genome shotgun (WGS) entry which is preliminary data.</text>
</comment>
<dbReference type="Pfam" id="PF12836">
    <property type="entry name" value="HHH_3"/>
    <property type="match status" value="2"/>
</dbReference>
<keyword evidence="1" id="KW-1133">Transmembrane helix</keyword>
<keyword evidence="2" id="KW-0238">DNA-binding</keyword>
<protein>
    <submittedName>
        <fullName evidence="2">ComEA family DNA-binding protein</fullName>
    </submittedName>
</protein>
<dbReference type="InterPro" id="IPR051675">
    <property type="entry name" value="Endo/Exo/Phosphatase_dom_1"/>
</dbReference>
<reference evidence="3" key="1">
    <citation type="journal article" date="2019" name="Int. J. Syst. Evol. Microbiol.">
        <title>The Global Catalogue of Microorganisms (GCM) 10K type strain sequencing project: providing services to taxonomists for standard genome sequencing and annotation.</title>
        <authorList>
            <consortium name="The Broad Institute Genomics Platform"/>
            <consortium name="The Broad Institute Genome Sequencing Center for Infectious Disease"/>
            <person name="Wu L."/>
            <person name="Ma J."/>
        </authorList>
    </citation>
    <scope>NUCLEOTIDE SEQUENCE [LARGE SCALE GENOMIC DNA]</scope>
    <source>
        <strain evidence="3">KCTC 32514</strain>
    </source>
</reference>
<dbReference type="RefSeq" id="WP_194509840.1">
    <property type="nucleotide sequence ID" value="NZ_JADILU010000011.1"/>
</dbReference>
<keyword evidence="1" id="KW-0812">Transmembrane</keyword>
<evidence type="ECO:0000313" key="2">
    <source>
        <dbReference type="EMBL" id="MFD2915429.1"/>
    </source>
</evidence>
<evidence type="ECO:0000256" key="1">
    <source>
        <dbReference type="SAM" id="Phobius"/>
    </source>
</evidence>
<dbReference type="GO" id="GO:0003677">
    <property type="term" value="F:DNA binding"/>
    <property type="evidence" value="ECO:0007669"/>
    <property type="project" value="UniProtKB-KW"/>
</dbReference>
<dbReference type="SUPFAM" id="SSF47781">
    <property type="entry name" value="RuvA domain 2-like"/>
    <property type="match status" value="2"/>
</dbReference>
<dbReference type="Gene3D" id="1.10.150.320">
    <property type="entry name" value="Photosystem II 12 kDa extrinsic protein"/>
    <property type="match status" value="1"/>
</dbReference>
<keyword evidence="3" id="KW-1185">Reference proteome</keyword>
<feature type="transmembrane region" description="Helical" evidence="1">
    <location>
        <begin position="16"/>
        <end position="34"/>
    </location>
</feature>
<dbReference type="PANTHER" id="PTHR21180:SF32">
    <property type="entry name" value="ENDONUCLEASE_EXONUCLEASE_PHOSPHATASE FAMILY DOMAIN-CONTAINING PROTEIN 1"/>
    <property type="match status" value="1"/>
</dbReference>
<gene>
    <name evidence="2" type="ORF">ACFS29_07235</name>
</gene>
<keyword evidence="1" id="KW-0472">Membrane</keyword>